<name>A0A162Q3R9_COLIC</name>
<keyword evidence="5" id="KW-0560">Oxidoreductase</keyword>
<evidence type="ECO:0000313" key="5">
    <source>
        <dbReference type="EMBL" id="KZL87991.1"/>
    </source>
</evidence>
<dbReference type="GO" id="GO:0019441">
    <property type="term" value="P:L-tryptophan catabolic process to kynurenine"/>
    <property type="evidence" value="ECO:0007669"/>
    <property type="project" value="InterPro"/>
</dbReference>
<dbReference type="InterPro" id="IPR000898">
    <property type="entry name" value="Indolamine_dOase"/>
</dbReference>
<dbReference type="PANTHER" id="PTHR28657:SF5">
    <property type="entry name" value="INDOLEAMINE 2,3-DIOXYGENASE"/>
    <property type="match status" value="1"/>
</dbReference>
<dbReference type="InterPro" id="IPR037217">
    <property type="entry name" value="Trp/Indoleamine_2_3_dOase-like"/>
</dbReference>
<dbReference type="EMBL" id="LFIW01000103">
    <property type="protein sequence ID" value="KZL87991.1"/>
    <property type="molecule type" value="Genomic_DNA"/>
</dbReference>
<dbReference type="GO" id="GO:0020037">
    <property type="term" value="F:heme binding"/>
    <property type="evidence" value="ECO:0007669"/>
    <property type="project" value="InterPro"/>
</dbReference>
<dbReference type="SUPFAM" id="SSF140959">
    <property type="entry name" value="Indolic compounds 2,3-dioxygenase-like"/>
    <property type="match status" value="1"/>
</dbReference>
<evidence type="ECO:0000256" key="1">
    <source>
        <dbReference type="ARBA" id="ARBA00007119"/>
    </source>
</evidence>
<dbReference type="Pfam" id="PF01231">
    <property type="entry name" value="IDO"/>
    <property type="match status" value="1"/>
</dbReference>
<proteinExistence type="inferred from homology"/>
<evidence type="ECO:0000256" key="3">
    <source>
        <dbReference type="ARBA" id="ARBA00023004"/>
    </source>
</evidence>
<keyword evidence="5" id="KW-0223">Dioxygenase</keyword>
<reference evidence="5 6" key="1">
    <citation type="submission" date="2015-06" db="EMBL/GenBank/DDBJ databases">
        <title>Survival trade-offs in plant roots during colonization by closely related pathogenic and mutualistic fungi.</title>
        <authorList>
            <person name="Hacquard S."/>
            <person name="Kracher B."/>
            <person name="Hiruma K."/>
            <person name="Weinman A."/>
            <person name="Muench P."/>
            <person name="Garrido Oter R."/>
            <person name="Ver Loren van Themaat E."/>
            <person name="Dallerey J.-F."/>
            <person name="Damm U."/>
            <person name="Henrissat B."/>
            <person name="Lespinet O."/>
            <person name="Thon M."/>
            <person name="Kemen E."/>
            <person name="McHardy A.C."/>
            <person name="Schulze-Lefert P."/>
            <person name="O'Connell R.J."/>
        </authorList>
    </citation>
    <scope>NUCLEOTIDE SEQUENCE [LARGE SCALE GENOMIC DNA]</scope>
    <source>
        <strain evidence="5 6">MAFF 238704</strain>
    </source>
</reference>
<dbReference type="AlphaFoldDB" id="A0A162Q3R9"/>
<dbReference type="Gene3D" id="1.20.58.480">
    <property type="match status" value="1"/>
</dbReference>
<evidence type="ECO:0000313" key="6">
    <source>
        <dbReference type="Proteomes" id="UP000076584"/>
    </source>
</evidence>
<organism evidence="5 6">
    <name type="scientific">Colletotrichum incanum</name>
    <name type="common">Soybean anthracnose fungus</name>
    <dbReference type="NCBI Taxonomy" id="1573173"/>
    <lineage>
        <taxon>Eukaryota</taxon>
        <taxon>Fungi</taxon>
        <taxon>Dikarya</taxon>
        <taxon>Ascomycota</taxon>
        <taxon>Pezizomycotina</taxon>
        <taxon>Sordariomycetes</taxon>
        <taxon>Hypocreomycetidae</taxon>
        <taxon>Glomerellales</taxon>
        <taxon>Glomerellaceae</taxon>
        <taxon>Colletotrichum</taxon>
        <taxon>Colletotrichum spaethianum species complex</taxon>
    </lineage>
</organism>
<dbReference type="Proteomes" id="UP000076584">
    <property type="component" value="Unassembled WGS sequence"/>
</dbReference>
<dbReference type="GO" id="GO:0034354">
    <property type="term" value="P:'de novo' NAD+ biosynthetic process from L-tryptophan"/>
    <property type="evidence" value="ECO:0007669"/>
    <property type="project" value="TreeGrafter"/>
</dbReference>
<dbReference type="STRING" id="1573173.A0A162Q3R9"/>
<gene>
    <name evidence="5" type="ORF">CI238_13359</name>
</gene>
<keyword evidence="2" id="KW-0479">Metal-binding</keyword>
<dbReference type="GO" id="GO:0046872">
    <property type="term" value="F:metal ion binding"/>
    <property type="evidence" value="ECO:0007669"/>
    <property type="project" value="UniProtKB-KW"/>
</dbReference>
<evidence type="ECO:0000256" key="4">
    <source>
        <dbReference type="SAM" id="SignalP"/>
    </source>
</evidence>
<feature type="chain" id="PRO_5007838529" evidence="4">
    <location>
        <begin position="25"/>
        <end position="112"/>
    </location>
</feature>
<dbReference type="PANTHER" id="PTHR28657">
    <property type="entry name" value="INDOLEAMINE 2,3-DIOXYGENASE"/>
    <property type="match status" value="1"/>
</dbReference>
<keyword evidence="4" id="KW-0732">Signal</keyword>
<keyword evidence="3" id="KW-0408">Iron</keyword>
<sequence length="112" mass="12631">METRLCYLMFLSPWLYIGFESARGVEHTFTGTDDKAWFYLVSVAMEAQGGRIISVATLALSHILERDYTAVMALLYSLAAEIDNLGNILGRLHENCNPDVFFHKIRPFLQGG</sequence>
<keyword evidence="6" id="KW-1185">Reference proteome</keyword>
<accession>A0A162Q3R9</accession>
<feature type="signal peptide" evidence="4">
    <location>
        <begin position="1"/>
        <end position="24"/>
    </location>
</feature>
<evidence type="ECO:0000256" key="2">
    <source>
        <dbReference type="ARBA" id="ARBA00022723"/>
    </source>
</evidence>
<protein>
    <submittedName>
        <fullName evidence="5">Indoleamine-dioxygenase</fullName>
    </submittedName>
</protein>
<dbReference type="GO" id="GO:0005737">
    <property type="term" value="C:cytoplasm"/>
    <property type="evidence" value="ECO:0007669"/>
    <property type="project" value="TreeGrafter"/>
</dbReference>
<comment type="caution">
    <text evidence="5">The sequence shown here is derived from an EMBL/GenBank/DDBJ whole genome shotgun (WGS) entry which is preliminary data.</text>
</comment>
<dbReference type="GO" id="GO:0033754">
    <property type="term" value="F:indoleamine 2,3-dioxygenase activity"/>
    <property type="evidence" value="ECO:0007669"/>
    <property type="project" value="TreeGrafter"/>
</dbReference>
<comment type="similarity">
    <text evidence="1">Belongs to the indoleamine 2,3-dioxygenase family.</text>
</comment>